<dbReference type="CDD" id="cd05233">
    <property type="entry name" value="SDR_c"/>
    <property type="match status" value="1"/>
</dbReference>
<name>A0A4Q4ZEY5_9ACTN</name>
<dbReference type="GO" id="GO:0016616">
    <property type="term" value="F:oxidoreductase activity, acting on the CH-OH group of donors, NAD or NADP as acceptor"/>
    <property type="evidence" value="ECO:0007669"/>
    <property type="project" value="TreeGrafter"/>
</dbReference>
<evidence type="ECO:0000256" key="4">
    <source>
        <dbReference type="SAM" id="MobiDB-lite"/>
    </source>
</evidence>
<sequence>MVREDLARPGRSGPRRQGPPRWGRSGERPRVGGMHLRWRLAVVTGGGSGLGREICLRLGRAGVGVLVADRDATTAESVAAEVRESRVKAWPWQVDVTDAGELDLLAARMRDLGGADLLVNNAGGWTDGDQYPAAPPEAWAATLDLNLLAPMRLTQLFLADVGQRRGRSEEPGAVVNVASEAGLERAGYGSPEYAAAKAGLIRLTTALARPDVARLARVTCVVPGWIGLDRARAELAVMDPAERDAQAPLVPPGQVAQTVVDLLERGAAGTVVELLGGRPPVVRLAPSP</sequence>
<dbReference type="PRINTS" id="PR00080">
    <property type="entry name" value="SDRFAMILY"/>
</dbReference>
<keyword evidence="6" id="KW-1185">Reference proteome</keyword>
<organism evidence="5 6">
    <name type="scientific">Nocardioides guangzhouensis</name>
    <dbReference type="NCBI Taxonomy" id="2497878"/>
    <lineage>
        <taxon>Bacteria</taxon>
        <taxon>Bacillati</taxon>
        <taxon>Actinomycetota</taxon>
        <taxon>Actinomycetes</taxon>
        <taxon>Propionibacteriales</taxon>
        <taxon>Nocardioidaceae</taxon>
        <taxon>Nocardioides</taxon>
    </lineage>
</organism>
<dbReference type="InterPro" id="IPR002347">
    <property type="entry name" value="SDR_fam"/>
</dbReference>
<dbReference type="OrthoDB" id="9804774at2"/>
<dbReference type="Proteomes" id="UP000295198">
    <property type="component" value="Unassembled WGS sequence"/>
</dbReference>
<evidence type="ECO:0000313" key="6">
    <source>
        <dbReference type="Proteomes" id="UP000295198"/>
    </source>
</evidence>
<dbReference type="InterPro" id="IPR036291">
    <property type="entry name" value="NAD(P)-bd_dom_sf"/>
</dbReference>
<dbReference type="Pfam" id="PF00106">
    <property type="entry name" value="adh_short"/>
    <property type="match status" value="1"/>
</dbReference>
<dbReference type="PRINTS" id="PR00081">
    <property type="entry name" value="GDHRDH"/>
</dbReference>
<feature type="region of interest" description="Disordered" evidence="4">
    <location>
        <begin position="1"/>
        <end position="29"/>
    </location>
</feature>
<accession>A0A4Q4ZEY5</accession>
<proteinExistence type="inferred from homology"/>
<feature type="compositionally biased region" description="Low complexity" evidence="4">
    <location>
        <begin position="9"/>
        <end position="23"/>
    </location>
</feature>
<evidence type="ECO:0000256" key="1">
    <source>
        <dbReference type="ARBA" id="ARBA00006484"/>
    </source>
</evidence>
<evidence type="ECO:0000256" key="2">
    <source>
        <dbReference type="ARBA" id="ARBA00023002"/>
    </source>
</evidence>
<dbReference type="EMBL" id="SDKM01000010">
    <property type="protein sequence ID" value="RYP86720.1"/>
    <property type="molecule type" value="Genomic_DNA"/>
</dbReference>
<dbReference type="SUPFAM" id="SSF51735">
    <property type="entry name" value="NAD(P)-binding Rossmann-fold domains"/>
    <property type="match status" value="1"/>
</dbReference>
<comment type="similarity">
    <text evidence="1 3">Belongs to the short-chain dehydrogenases/reductases (SDR) family.</text>
</comment>
<dbReference type="PANTHER" id="PTHR42760:SF133">
    <property type="entry name" value="3-OXOACYL-[ACYL-CARRIER-PROTEIN] REDUCTASE"/>
    <property type="match status" value="1"/>
</dbReference>
<dbReference type="PANTHER" id="PTHR42760">
    <property type="entry name" value="SHORT-CHAIN DEHYDROGENASES/REDUCTASES FAMILY MEMBER"/>
    <property type="match status" value="1"/>
</dbReference>
<dbReference type="AlphaFoldDB" id="A0A4Q4ZEY5"/>
<comment type="caution">
    <text evidence="5">The sequence shown here is derived from an EMBL/GenBank/DDBJ whole genome shotgun (WGS) entry which is preliminary data.</text>
</comment>
<reference evidence="5 6" key="1">
    <citation type="submission" date="2019-01" db="EMBL/GenBank/DDBJ databases">
        <title>Nocardioides guangzhouensis sp. nov., an actinobacterium isolated from soil.</title>
        <authorList>
            <person name="Fu Y."/>
            <person name="Cai Y."/>
            <person name="Lin Z."/>
            <person name="Chen P."/>
        </authorList>
    </citation>
    <scope>NUCLEOTIDE SEQUENCE [LARGE SCALE GENOMIC DNA]</scope>
    <source>
        <strain evidence="5 6">130</strain>
    </source>
</reference>
<keyword evidence="2" id="KW-0560">Oxidoreductase</keyword>
<gene>
    <name evidence="5" type="ORF">EKO23_08645</name>
</gene>
<evidence type="ECO:0000313" key="5">
    <source>
        <dbReference type="EMBL" id="RYP86720.1"/>
    </source>
</evidence>
<dbReference type="Gene3D" id="3.40.50.720">
    <property type="entry name" value="NAD(P)-binding Rossmann-like Domain"/>
    <property type="match status" value="1"/>
</dbReference>
<protein>
    <submittedName>
        <fullName evidence="5">SDR family oxidoreductase</fullName>
    </submittedName>
</protein>
<evidence type="ECO:0000256" key="3">
    <source>
        <dbReference type="RuleBase" id="RU000363"/>
    </source>
</evidence>